<accession>A0A167M4E2</accession>
<dbReference type="InterPro" id="IPR027417">
    <property type="entry name" value="P-loop_NTPase"/>
</dbReference>
<dbReference type="EMBL" id="AUYC01000015">
    <property type="protein sequence ID" value="KZN65785.1"/>
    <property type="molecule type" value="Genomic_DNA"/>
</dbReference>
<reference evidence="1 2" key="1">
    <citation type="submission" date="2013-07" db="EMBL/GenBank/DDBJ databases">
        <title>Comparative Genomic and Metabolomic Analysis of Twelve Strains of Pseudoalteromonas luteoviolacea.</title>
        <authorList>
            <person name="Vynne N.G."/>
            <person name="Mansson M."/>
            <person name="Gram L."/>
        </authorList>
    </citation>
    <scope>NUCLEOTIDE SEQUENCE [LARGE SCALE GENOMIC DNA]</scope>
    <source>
        <strain evidence="1 2">CPMOR-1</strain>
    </source>
</reference>
<dbReference type="Proteomes" id="UP000076486">
    <property type="component" value="Unassembled WGS sequence"/>
</dbReference>
<dbReference type="RefSeq" id="WP_063367050.1">
    <property type="nucleotide sequence ID" value="NZ_AUYC01000015.1"/>
</dbReference>
<dbReference type="NCBIfam" id="NF033429">
    <property type="entry name" value="ImuA_translesion"/>
    <property type="match status" value="1"/>
</dbReference>
<dbReference type="PIRSF" id="PIRSF037290">
    <property type="entry name" value="UCP037290"/>
    <property type="match status" value="1"/>
</dbReference>
<dbReference type="Gene3D" id="3.40.50.300">
    <property type="entry name" value="P-loop containing nucleotide triphosphate hydrolases"/>
    <property type="match status" value="1"/>
</dbReference>
<evidence type="ECO:0000313" key="2">
    <source>
        <dbReference type="Proteomes" id="UP000076486"/>
    </source>
</evidence>
<name>A0A167M4E2_9GAMM</name>
<evidence type="ECO:0000313" key="1">
    <source>
        <dbReference type="EMBL" id="KZN65785.1"/>
    </source>
</evidence>
<sequence length="230" mass="25322">MVNLIDFLQHQNLVWHGTGNAPLSQRLVEKQSSGYDALDACLEGGFPMPGIVDIQCQLGMGEVALLIPFIRAHTRLCVMINPPANVNAHALKHQNIATELIWILSISDPNNALWAAEQCLKSGVCSSVLLWHQALQVHQVKRLMLSAQTGQSLCCLLRENRVQVGSLPVSLSMQLSPRSEGLNIKVTKLKGGWAKPQITLAWSLLWPQLITHSESERSGQVLPFASTARR</sequence>
<dbReference type="InterPro" id="IPR047610">
    <property type="entry name" value="ImuA_translesion"/>
</dbReference>
<gene>
    <name evidence="1" type="ORF">N473_12245</name>
</gene>
<protein>
    <recommendedName>
        <fullName evidence="3">Recombinase RecA</fullName>
    </recommendedName>
</protein>
<organism evidence="1 2">
    <name type="scientific">Pseudoalteromonas luteoviolacea CPMOR-1</name>
    <dbReference type="NCBI Taxonomy" id="1365248"/>
    <lineage>
        <taxon>Bacteria</taxon>
        <taxon>Pseudomonadati</taxon>
        <taxon>Pseudomonadota</taxon>
        <taxon>Gammaproteobacteria</taxon>
        <taxon>Alteromonadales</taxon>
        <taxon>Pseudoalteromonadaceae</taxon>
        <taxon>Pseudoalteromonas</taxon>
    </lineage>
</organism>
<comment type="caution">
    <text evidence="1">The sequence shown here is derived from an EMBL/GenBank/DDBJ whole genome shotgun (WGS) entry which is preliminary data.</text>
</comment>
<dbReference type="AlphaFoldDB" id="A0A167M4E2"/>
<dbReference type="PATRIC" id="fig|1365248.3.peg.1136"/>
<evidence type="ECO:0008006" key="3">
    <source>
        <dbReference type="Google" id="ProtNLM"/>
    </source>
</evidence>
<dbReference type="SUPFAM" id="SSF52540">
    <property type="entry name" value="P-loop containing nucleoside triphosphate hydrolases"/>
    <property type="match status" value="1"/>
</dbReference>
<dbReference type="InterPro" id="IPR017166">
    <property type="entry name" value="UCP037290"/>
</dbReference>
<proteinExistence type="predicted"/>